<sequence length="74" mass="8466">MLKRMSSRDIDRQRADLLHEGAKSRWRFAHLNANGGNLAFCRRQGSQGLHRAQRDLSKFGIDHLAVVERADHDA</sequence>
<dbReference type="Proteomes" id="UP000033874">
    <property type="component" value="Unassembled WGS sequence"/>
</dbReference>
<dbReference type="EMBL" id="LBIC01000022">
    <property type="protein sequence ID" value="KKW89338.1"/>
    <property type="molecule type" value="Genomic_DNA"/>
</dbReference>
<gene>
    <name evidence="1" type="ORF">YP76_25775</name>
</gene>
<protein>
    <submittedName>
        <fullName evidence="1">Uncharacterized protein</fullName>
    </submittedName>
</protein>
<keyword evidence="2" id="KW-1185">Reference proteome</keyword>
<accession>A0A0M3AH31</accession>
<name>A0A0M3AH31_9SPHN</name>
<proteinExistence type="predicted"/>
<reference evidence="1 2" key="1">
    <citation type="submission" date="2015-04" db="EMBL/GenBank/DDBJ databases">
        <title>Genome sequence of aromatic hydrocarbons-degrading Sphingobium chungbukense DJ77.</title>
        <authorList>
            <person name="Kim Y.-C."/>
            <person name="Chae J.-C."/>
        </authorList>
    </citation>
    <scope>NUCLEOTIDE SEQUENCE [LARGE SCALE GENOMIC DNA]</scope>
    <source>
        <strain evidence="1 2">DJ77</strain>
    </source>
</reference>
<dbReference type="AlphaFoldDB" id="A0A0M3AH31"/>
<organism evidence="1 2">
    <name type="scientific">Sphingobium chungbukense</name>
    <dbReference type="NCBI Taxonomy" id="56193"/>
    <lineage>
        <taxon>Bacteria</taxon>
        <taxon>Pseudomonadati</taxon>
        <taxon>Pseudomonadota</taxon>
        <taxon>Alphaproteobacteria</taxon>
        <taxon>Sphingomonadales</taxon>
        <taxon>Sphingomonadaceae</taxon>
        <taxon>Sphingobium</taxon>
    </lineage>
</organism>
<evidence type="ECO:0000313" key="2">
    <source>
        <dbReference type="Proteomes" id="UP000033874"/>
    </source>
</evidence>
<comment type="caution">
    <text evidence="1">The sequence shown here is derived from an EMBL/GenBank/DDBJ whole genome shotgun (WGS) entry which is preliminary data.</text>
</comment>
<evidence type="ECO:0000313" key="1">
    <source>
        <dbReference type="EMBL" id="KKW89338.1"/>
    </source>
</evidence>